<reference evidence="3" key="1">
    <citation type="submission" date="2013-04" db="EMBL/GenBank/DDBJ databases">
        <authorList>
            <person name="Qu J."/>
            <person name="Murali S.C."/>
            <person name="Bandaranaike D."/>
            <person name="Bellair M."/>
            <person name="Blankenburg K."/>
            <person name="Chao H."/>
            <person name="Dinh H."/>
            <person name="Doddapaneni H."/>
            <person name="Downs B."/>
            <person name="Dugan-Rocha S."/>
            <person name="Elkadiri S."/>
            <person name="Gnanaolivu R.D."/>
            <person name="Hernandez B."/>
            <person name="Javaid M."/>
            <person name="Jayaseelan J.C."/>
            <person name="Lee S."/>
            <person name="Li M."/>
            <person name="Ming W."/>
            <person name="Munidasa M."/>
            <person name="Muniz J."/>
            <person name="Nguyen L."/>
            <person name="Ongeri F."/>
            <person name="Osuji N."/>
            <person name="Pu L.-L."/>
            <person name="Puazo M."/>
            <person name="Qu C."/>
            <person name="Quiroz J."/>
            <person name="Raj R."/>
            <person name="Weissenberger G."/>
            <person name="Xin Y."/>
            <person name="Zou X."/>
            <person name="Han Y."/>
            <person name="Richards S."/>
            <person name="Worley K."/>
            <person name="Muzny D."/>
            <person name="Gibbs R."/>
        </authorList>
    </citation>
    <scope>NUCLEOTIDE SEQUENCE</scope>
    <source>
        <strain evidence="3">Sampled in the wild</strain>
    </source>
</reference>
<evidence type="ECO:0000313" key="3">
    <source>
        <dbReference type="EMBL" id="KAG8238145.1"/>
    </source>
</evidence>
<proteinExistence type="predicted"/>
<evidence type="ECO:0000313" key="4">
    <source>
        <dbReference type="Proteomes" id="UP000792457"/>
    </source>
</evidence>
<evidence type="ECO:0000256" key="1">
    <source>
        <dbReference type="SAM" id="Phobius"/>
    </source>
</evidence>
<protein>
    <recommendedName>
        <fullName evidence="2">Phosphatidic acid phosphatase type 2/haloperoxidase domain-containing protein</fullName>
    </recommendedName>
</protein>
<comment type="caution">
    <text evidence="3">The sequence shown here is derived from an EMBL/GenBank/DDBJ whole genome shotgun (WGS) entry which is preliminary data.</text>
</comment>
<dbReference type="PANTHER" id="PTHR14969">
    <property type="entry name" value="SPHINGOSINE-1-PHOSPHATE PHOSPHOHYDROLASE"/>
    <property type="match status" value="1"/>
</dbReference>
<feature type="transmembrane region" description="Helical" evidence="1">
    <location>
        <begin position="77"/>
        <end position="95"/>
    </location>
</feature>
<dbReference type="SUPFAM" id="SSF48317">
    <property type="entry name" value="Acid phosphatase/Vanadium-dependent haloperoxidase"/>
    <property type="match status" value="1"/>
</dbReference>
<name>A0A8K0P6U1_LADFU</name>
<keyword evidence="1" id="KW-0472">Membrane</keyword>
<dbReference type="InterPro" id="IPR000326">
    <property type="entry name" value="PAP2/HPO"/>
</dbReference>
<dbReference type="GO" id="GO:0042392">
    <property type="term" value="F:sphingosine-1-phosphate phosphatase activity"/>
    <property type="evidence" value="ECO:0007669"/>
    <property type="project" value="TreeGrafter"/>
</dbReference>
<accession>A0A8K0P6U1</accession>
<feature type="transmembrane region" description="Helical" evidence="1">
    <location>
        <begin position="166"/>
        <end position="188"/>
    </location>
</feature>
<dbReference type="OrthoDB" id="10266771at2759"/>
<dbReference type="Pfam" id="PF01569">
    <property type="entry name" value="PAP2"/>
    <property type="match status" value="1"/>
</dbReference>
<gene>
    <name evidence="3" type="ORF">J437_LFUL017972</name>
</gene>
<reference evidence="3" key="2">
    <citation type="submission" date="2017-10" db="EMBL/GenBank/DDBJ databases">
        <title>Ladona fulva Genome sequencing and assembly.</title>
        <authorList>
            <person name="Murali S."/>
            <person name="Richards S."/>
            <person name="Bandaranaike D."/>
            <person name="Bellair M."/>
            <person name="Blankenburg K."/>
            <person name="Chao H."/>
            <person name="Dinh H."/>
            <person name="Doddapaneni H."/>
            <person name="Dugan-Rocha S."/>
            <person name="Elkadiri S."/>
            <person name="Gnanaolivu R."/>
            <person name="Hernandez B."/>
            <person name="Skinner E."/>
            <person name="Javaid M."/>
            <person name="Lee S."/>
            <person name="Li M."/>
            <person name="Ming W."/>
            <person name="Munidasa M."/>
            <person name="Muniz J."/>
            <person name="Nguyen L."/>
            <person name="Hughes D."/>
            <person name="Osuji N."/>
            <person name="Pu L.-L."/>
            <person name="Puazo M."/>
            <person name="Qu C."/>
            <person name="Quiroz J."/>
            <person name="Raj R."/>
            <person name="Weissenberger G."/>
            <person name="Xin Y."/>
            <person name="Zou X."/>
            <person name="Han Y."/>
            <person name="Worley K."/>
            <person name="Muzny D."/>
            <person name="Gibbs R."/>
        </authorList>
    </citation>
    <scope>NUCLEOTIDE SEQUENCE</scope>
    <source>
        <strain evidence="3">Sampled in the wild</strain>
    </source>
</reference>
<dbReference type="Gene3D" id="1.20.144.10">
    <property type="entry name" value="Phosphatidic acid phosphatase type 2/haloperoxidase"/>
    <property type="match status" value="1"/>
</dbReference>
<dbReference type="InterPro" id="IPR036938">
    <property type="entry name" value="PAP2/HPO_sf"/>
</dbReference>
<dbReference type="EMBL" id="KZ309289">
    <property type="protein sequence ID" value="KAG8238145.1"/>
    <property type="molecule type" value="Genomic_DNA"/>
</dbReference>
<dbReference type="Proteomes" id="UP000792457">
    <property type="component" value="Unassembled WGS sequence"/>
</dbReference>
<evidence type="ECO:0000259" key="2">
    <source>
        <dbReference type="SMART" id="SM00014"/>
    </source>
</evidence>
<dbReference type="PANTHER" id="PTHR14969:SF13">
    <property type="entry name" value="AT30094P"/>
    <property type="match status" value="1"/>
</dbReference>
<feature type="transmembrane region" description="Helical" evidence="1">
    <location>
        <begin position="45"/>
        <end position="65"/>
    </location>
</feature>
<keyword evidence="1" id="KW-1133">Transmembrane helix</keyword>
<organism evidence="3 4">
    <name type="scientific">Ladona fulva</name>
    <name type="common">Scarce chaser dragonfly</name>
    <name type="synonym">Libellula fulva</name>
    <dbReference type="NCBI Taxonomy" id="123851"/>
    <lineage>
        <taxon>Eukaryota</taxon>
        <taxon>Metazoa</taxon>
        <taxon>Ecdysozoa</taxon>
        <taxon>Arthropoda</taxon>
        <taxon>Hexapoda</taxon>
        <taxon>Insecta</taxon>
        <taxon>Pterygota</taxon>
        <taxon>Palaeoptera</taxon>
        <taxon>Odonata</taxon>
        <taxon>Epiprocta</taxon>
        <taxon>Anisoptera</taxon>
        <taxon>Libelluloidea</taxon>
        <taxon>Libellulidae</taxon>
        <taxon>Ladona</taxon>
    </lineage>
</organism>
<keyword evidence="4" id="KW-1185">Reference proteome</keyword>
<sequence>MESRRRAPPVIAKILDVDENLTNKFCRWSGYFPVFRTVKRHSKSLEISCHGIPWFAGLIFFIIVTSSSSLRQIQVNLLFGLILDVIFIAVIKAYVRRRRPNKNRPDMFVTLSIDNFSFPSGHASRAALLTYFFMFLSPLPAFLIIPLIIWVTSVCISRVLLNRHYLLDVISGIFLGYMEGILLEYFWIGEPFANFLISWLSETYD</sequence>
<dbReference type="SMART" id="SM00014">
    <property type="entry name" value="acidPPc"/>
    <property type="match status" value="1"/>
</dbReference>
<feature type="domain" description="Phosphatidic acid phosphatase type 2/haloperoxidase" evidence="2">
    <location>
        <begin position="72"/>
        <end position="184"/>
    </location>
</feature>
<keyword evidence="1" id="KW-0812">Transmembrane</keyword>
<dbReference type="AlphaFoldDB" id="A0A8K0P6U1"/>
<dbReference type="CDD" id="cd03391">
    <property type="entry name" value="PAP2_containing_2_like"/>
    <property type="match status" value="1"/>
</dbReference>